<dbReference type="OrthoDB" id="5418867at2759"/>
<protein>
    <submittedName>
        <fullName evidence="2">Uncharacterized protein</fullName>
    </submittedName>
</protein>
<evidence type="ECO:0000256" key="1">
    <source>
        <dbReference type="SAM" id="MobiDB-lite"/>
    </source>
</evidence>
<comment type="caution">
    <text evidence="2">The sequence shown here is derived from an EMBL/GenBank/DDBJ whole genome shotgun (WGS) entry which is preliminary data.</text>
</comment>
<gene>
    <name evidence="2" type="ORF">GJ744_009749</name>
</gene>
<feature type="compositionally biased region" description="Low complexity" evidence="1">
    <location>
        <begin position="64"/>
        <end position="77"/>
    </location>
</feature>
<organism evidence="2 3">
    <name type="scientific">Endocarpon pusillum</name>
    <dbReference type="NCBI Taxonomy" id="364733"/>
    <lineage>
        <taxon>Eukaryota</taxon>
        <taxon>Fungi</taxon>
        <taxon>Dikarya</taxon>
        <taxon>Ascomycota</taxon>
        <taxon>Pezizomycotina</taxon>
        <taxon>Eurotiomycetes</taxon>
        <taxon>Chaetothyriomycetidae</taxon>
        <taxon>Verrucariales</taxon>
        <taxon>Verrucariaceae</taxon>
        <taxon>Endocarpon</taxon>
    </lineage>
</organism>
<name>A0A8H7E9L4_9EURO</name>
<dbReference type="Proteomes" id="UP000606974">
    <property type="component" value="Unassembled WGS sequence"/>
</dbReference>
<dbReference type="AlphaFoldDB" id="A0A8H7E9L4"/>
<reference evidence="2" key="1">
    <citation type="submission" date="2020-02" db="EMBL/GenBank/DDBJ databases">
        <authorList>
            <person name="Palmer J.M."/>
        </authorList>
    </citation>
    <scope>NUCLEOTIDE SEQUENCE</scope>
    <source>
        <strain evidence="2">EPUS1.4</strain>
        <tissue evidence="2">Thallus</tissue>
    </source>
</reference>
<feature type="compositionally biased region" description="Basic residues" evidence="1">
    <location>
        <begin position="102"/>
        <end position="111"/>
    </location>
</feature>
<accession>A0A8H7E9L4</accession>
<evidence type="ECO:0000313" key="2">
    <source>
        <dbReference type="EMBL" id="KAF7513328.1"/>
    </source>
</evidence>
<sequence>MPSWTAENDLKLASAIIALHQVKVSKDDCERLARIIGDDCTAKAITHRVAKFREAATKLGLTGDGDAAAAAPATPATGKKRARKTKGDEDQDVEGVLATPTKKPRTPKTKKSSAVVKDDVKQEEERVEEEPLDEEQLQADA</sequence>
<dbReference type="EMBL" id="JAACFV010000006">
    <property type="protein sequence ID" value="KAF7513328.1"/>
    <property type="molecule type" value="Genomic_DNA"/>
</dbReference>
<feature type="compositionally biased region" description="Acidic residues" evidence="1">
    <location>
        <begin position="125"/>
        <end position="141"/>
    </location>
</feature>
<proteinExistence type="predicted"/>
<keyword evidence="3" id="KW-1185">Reference proteome</keyword>
<evidence type="ECO:0000313" key="3">
    <source>
        <dbReference type="Proteomes" id="UP000606974"/>
    </source>
</evidence>
<feature type="region of interest" description="Disordered" evidence="1">
    <location>
        <begin position="60"/>
        <end position="141"/>
    </location>
</feature>